<dbReference type="Proteomes" id="UP000814140">
    <property type="component" value="Unassembled WGS sequence"/>
</dbReference>
<name>A0ACB8T4G0_9AGAM</name>
<reference evidence="1" key="1">
    <citation type="submission" date="2021-03" db="EMBL/GenBank/DDBJ databases">
        <authorList>
            <consortium name="DOE Joint Genome Institute"/>
            <person name="Ahrendt S."/>
            <person name="Looney B.P."/>
            <person name="Miyauchi S."/>
            <person name="Morin E."/>
            <person name="Drula E."/>
            <person name="Courty P.E."/>
            <person name="Chicoki N."/>
            <person name="Fauchery L."/>
            <person name="Kohler A."/>
            <person name="Kuo A."/>
            <person name="Labutti K."/>
            <person name="Pangilinan J."/>
            <person name="Lipzen A."/>
            <person name="Riley R."/>
            <person name="Andreopoulos W."/>
            <person name="He G."/>
            <person name="Johnson J."/>
            <person name="Barry K.W."/>
            <person name="Grigoriev I.V."/>
            <person name="Nagy L."/>
            <person name="Hibbett D."/>
            <person name="Henrissat B."/>
            <person name="Matheny P.B."/>
            <person name="Labbe J."/>
            <person name="Martin F."/>
        </authorList>
    </citation>
    <scope>NUCLEOTIDE SEQUENCE</scope>
    <source>
        <strain evidence="1">HHB10654</strain>
    </source>
</reference>
<gene>
    <name evidence="1" type="ORF">BV25DRAFT_1915123</name>
</gene>
<organism evidence="1 2">
    <name type="scientific">Artomyces pyxidatus</name>
    <dbReference type="NCBI Taxonomy" id="48021"/>
    <lineage>
        <taxon>Eukaryota</taxon>
        <taxon>Fungi</taxon>
        <taxon>Dikarya</taxon>
        <taxon>Basidiomycota</taxon>
        <taxon>Agaricomycotina</taxon>
        <taxon>Agaricomycetes</taxon>
        <taxon>Russulales</taxon>
        <taxon>Auriscalpiaceae</taxon>
        <taxon>Artomyces</taxon>
    </lineage>
</organism>
<keyword evidence="2" id="KW-1185">Reference proteome</keyword>
<reference evidence="1" key="2">
    <citation type="journal article" date="2022" name="New Phytol.">
        <title>Evolutionary transition to the ectomycorrhizal habit in the genomes of a hyperdiverse lineage of mushroom-forming fungi.</title>
        <authorList>
            <person name="Looney B."/>
            <person name="Miyauchi S."/>
            <person name="Morin E."/>
            <person name="Drula E."/>
            <person name="Courty P.E."/>
            <person name="Kohler A."/>
            <person name="Kuo A."/>
            <person name="LaButti K."/>
            <person name="Pangilinan J."/>
            <person name="Lipzen A."/>
            <person name="Riley R."/>
            <person name="Andreopoulos W."/>
            <person name="He G."/>
            <person name="Johnson J."/>
            <person name="Nolan M."/>
            <person name="Tritt A."/>
            <person name="Barry K.W."/>
            <person name="Grigoriev I.V."/>
            <person name="Nagy L.G."/>
            <person name="Hibbett D."/>
            <person name="Henrissat B."/>
            <person name="Matheny P.B."/>
            <person name="Labbe J."/>
            <person name="Martin F.M."/>
        </authorList>
    </citation>
    <scope>NUCLEOTIDE SEQUENCE</scope>
    <source>
        <strain evidence="1">HHB10654</strain>
    </source>
</reference>
<accession>A0ACB8T4G0</accession>
<comment type="caution">
    <text evidence="1">The sequence shown here is derived from an EMBL/GenBank/DDBJ whole genome shotgun (WGS) entry which is preliminary data.</text>
</comment>
<sequence length="347" mass="37380">MSPVTAPAKVLVTGANGFIAAWVVRTLLESGYTVRGTVRSASKGEHLKALFASFQERFEVVTVDDITKDGAFDEAVKDIDLVEHTASPFHFNAKEPDELIVPAVRGTVGILESVKRYGTSVKRVVITSSTAAITVPSSEPVSYNEFTWNDPAVQKTKELGAAAGPAAIYQASKTLAEKAAWDFVEENKASIGWDLVTLNPPYVYGPPINEVTSLKELNTSMDNFYKAVVDGSQDAAKLASNSASWIDVRDIAKGHVLAGEKGEAGGQRIIVSAGEYYWQDIVDVANSIDPAPLPNLVRGNPGATKGKQFLIRHDASKLDRVLGLKPRSLEDTVRDSLIMFAGFQGKN</sequence>
<evidence type="ECO:0000313" key="2">
    <source>
        <dbReference type="Proteomes" id="UP000814140"/>
    </source>
</evidence>
<dbReference type="EMBL" id="MU277202">
    <property type="protein sequence ID" value="KAI0063643.1"/>
    <property type="molecule type" value="Genomic_DNA"/>
</dbReference>
<proteinExistence type="predicted"/>
<evidence type="ECO:0000313" key="1">
    <source>
        <dbReference type="EMBL" id="KAI0063643.1"/>
    </source>
</evidence>
<protein>
    <submittedName>
        <fullName evidence="1">D-lactaldehyde dehydrogenase</fullName>
    </submittedName>
</protein>